<dbReference type="GO" id="GO:0022857">
    <property type="term" value="F:transmembrane transporter activity"/>
    <property type="evidence" value="ECO:0007669"/>
    <property type="project" value="InterPro"/>
</dbReference>
<dbReference type="NCBIfam" id="TIGR00879">
    <property type="entry name" value="SP"/>
    <property type="match status" value="1"/>
</dbReference>
<name>A0A6J6AJS1_9ZZZZ</name>
<keyword evidence="4 7" id="KW-0812">Transmembrane</keyword>
<evidence type="ECO:0000256" key="5">
    <source>
        <dbReference type="ARBA" id="ARBA00022989"/>
    </source>
</evidence>
<keyword evidence="6 7" id="KW-0472">Membrane</keyword>
<feature type="transmembrane region" description="Helical" evidence="7">
    <location>
        <begin position="180"/>
        <end position="199"/>
    </location>
</feature>
<dbReference type="InterPro" id="IPR005829">
    <property type="entry name" value="Sugar_transporter_CS"/>
</dbReference>
<sequence length="486" mass="51970">MGDEVTGTAAGATQAKPKMGKWLLLVGAVIMLSGVLFGYDQGVIAGALDGIQKTFNTNTAMIQIITSWVTLGALVGALVAGTLADKIGRRLTILLAAILFVIGALLESLAPGTTVLVIGRLVVGFGVGVASVAAPLYAAEQAPTRLRGRFVSIYQLAITMGIFVAYLVNQALISKDTWRVMLGVSAVPAILLFLVMLPMPDSPRWFLKVGRKDDAIKALSKVRPDVDATAEINEIEEASREEDESPATWGEVFSKKLRKPLMIGIGLAVFQQITGINAIIYYANKIFAQAGFETPQGQAAATTWAIGAVNVLATLIAVVYVDRFGRRPLLLAGLVGMTLSLTTVGITFHFMDKADTSGAGAGGPTTAGLITLVALVVFIASFAFSLGPVVWTVINEIFPNRVRGRAVAVATAFNWGSAWLVSQFFLTLIESIGNSATFYLFAFFSVLAYVWIWKRVPETKGRTFEEIQMIWGNDNPVQSQRDAGTL</sequence>
<feature type="transmembrane region" description="Helical" evidence="7">
    <location>
        <begin position="59"/>
        <end position="84"/>
    </location>
</feature>
<dbReference type="InterPro" id="IPR003663">
    <property type="entry name" value="Sugar/inositol_transpt"/>
</dbReference>
<feature type="transmembrane region" description="Helical" evidence="7">
    <location>
        <begin position="328"/>
        <end position="350"/>
    </location>
</feature>
<keyword evidence="3" id="KW-0813">Transport</keyword>
<feature type="transmembrane region" description="Helical" evidence="7">
    <location>
        <begin position="370"/>
        <end position="394"/>
    </location>
</feature>
<keyword evidence="5 7" id="KW-1133">Transmembrane helix</keyword>
<feature type="transmembrane region" description="Helical" evidence="7">
    <location>
        <begin position="406"/>
        <end position="426"/>
    </location>
</feature>
<evidence type="ECO:0000256" key="7">
    <source>
        <dbReference type="SAM" id="Phobius"/>
    </source>
</evidence>
<evidence type="ECO:0000313" key="9">
    <source>
        <dbReference type="EMBL" id="CAB4370570.1"/>
    </source>
</evidence>
<comment type="subcellular location">
    <subcellularLocation>
        <location evidence="1">Membrane</location>
        <topology evidence="1">Multi-pass membrane protein</topology>
    </subcellularLocation>
</comment>
<feature type="transmembrane region" description="Helical" evidence="7">
    <location>
        <begin position="261"/>
        <end position="283"/>
    </location>
</feature>
<dbReference type="FunFam" id="1.20.1250.20:FF:000073">
    <property type="entry name" value="MFS myo-inositol transporter, putative"/>
    <property type="match status" value="1"/>
</dbReference>
<feature type="transmembrane region" description="Helical" evidence="7">
    <location>
        <begin position="91"/>
        <end position="110"/>
    </location>
</feature>
<evidence type="ECO:0000256" key="1">
    <source>
        <dbReference type="ARBA" id="ARBA00004141"/>
    </source>
</evidence>
<feature type="transmembrane region" description="Helical" evidence="7">
    <location>
        <begin position="116"/>
        <end position="138"/>
    </location>
</feature>
<accession>A0A6J6AJS1</accession>
<dbReference type="GO" id="GO:0016020">
    <property type="term" value="C:membrane"/>
    <property type="evidence" value="ECO:0007669"/>
    <property type="project" value="UniProtKB-SubCell"/>
</dbReference>
<dbReference type="PANTHER" id="PTHR48023">
    <property type="entry name" value="D-XYLOSE-PROTON SYMPORTER-LIKE 2"/>
    <property type="match status" value="1"/>
</dbReference>
<dbReference type="PROSITE" id="PS50850">
    <property type="entry name" value="MFS"/>
    <property type="match status" value="1"/>
</dbReference>
<dbReference type="Gene3D" id="1.20.1250.20">
    <property type="entry name" value="MFS general substrate transporter like domains"/>
    <property type="match status" value="1"/>
</dbReference>
<evidence type="ECO:0000256" key="6">
    <source>
        <dbReference type="ARBA" id="ARBA00023136"/>
    </source>
</evidence>
<reference evidence="9" key="1">
    <citation type="submission" date="2020-05" db="EMBL/GenBank/DDBJ databases">
        <authorList>
            <person name="Chiriac C."/>
            <person name="Salcher M."/>
            <person name="Ghai R."/>
            <person name="Kavagutti S V."/>
        </authorList>
    </citation>
    <scope>NUCLEOTIDE SEQUENCE</scope>
</reference>
<proteinExistence type="inferred from homology"/>
<feature type="transmembrane region" description="Helical" evidence="7">
    <location>
        <begin position="432"/>
        <end position="452"/>
    </location>
</feature>
<feature type="domain" description="Major facilitator superfamily (MFS) profile" evidence="8">
    <location>
        <begin position="26"/>
        <end position="460"/>
    </location>
</feature>
<dbReference type="PROSITE" id="PS00217">
    <property type="entry name" value="SUGAR_TRANSPORT_2"/>
    <property type="match status" value="1"/>
</dbReference>
<dbReference type="SUPFAM" id="SSF103473">
    <property type="entry name" value="MFS general substrate transporter"/>
    <property type="match status" value="1"/>
</dbReference>
<evidence type="ECO:0000259" key="8">
    <source>
        <dbReference type="PROSITE" id="PS50850"/>
    </source>
</evidence>
<dbReference type="InterPro" id="IPR036259">
    <property type="entry name" value="MFS_trans_sf"/>
</dbReference>
<dbReference type="InterPro" id="IPR005828">
    <property type="entry name" value="MFS_sugar_transport-like"/>
</dbReference>
<protein>
    <submittedName>
        <fullName evidence="9">Unannotated protein</fullName>
    </submittedName>
</protein>
<dbReference type="PROSITE" id="PS00216">
    <property type="entry name" value="SUGAR_TRANSPORT_1"/>
    <property type="match status" value="2"/>
</dbReference>
<dbReference type="Pfam" id="PF00083">
    <property type="entry name" value="Sugar_tr"/>
    <property type="match status" value="1"/>
</dbReference>
<dbReference type="PRINTS" id="PR00171">
    <property type="entry name" value="SUGRTRNSPORT"/>
</dbReference>
<feature type="transmembrane region" description="Helical" evidence="7">
    <location>
        <begin position="22"/>
        <end position="39"/>
    </location>
</feature>
<feature type="transmembrane region" description="Helical" evidence="7">
    <location>
        <begin position="303"/>
        <end position="321"/>
    </location>
</feature>
<gene>
    <name evidence="9" type="ORF">UFOPK4201_00302</name>
</gene>
<dbReference type="GO" id="GO:1904659">
    <property type="term" value="P:D-glucose transmembrane transport"/>
    <property type="evidence" value="ECO:0007669"/>
    <property type="project" value="TreeGrafter"/>
</dbReference>
<dbReference type="AlphaFoldDB" id="A0A6J6AJS1"/>
<feature type="transmembrane region" description="Helical" evidence="7">
    <location>
        <begin position="150"/>
        <end position="168"/>
    </location>
</feature>
<dbReference type="InterPro" id="IPR020846">
    <property type="entry name" value="MFS_dom"/>
</dbReference>
<organism evidence="9">
    <name type="scientific">freshwater metagenome</name>
    <dbReference type="NCBI Taxonomy" id="449393"/>
    <lineage>
        <taxon>unclassified sequences</taxon>
        <taxon>metagenomes</taxon>
        <taxon>ecological metagenomes</taxon>
    </lineage>
</organism>
<evidence type="ECO:0000256" key="3">
    <source>
        <dbReference type="ARBA" id="ARBA00022448"/>
    </source>
</evidence>
<evidence type="ECO:0000256" key="2">
    <source>
        <dbReference type="ARBA" id="ARBA00010992"/>
    </source>
</evidence>
<dbReference type="PANTHER" id="PTHR48023:SF4">
    <property type="entry name" value="D-XYLOSE-PROTON SYMPORTER-LIKE 2"/>
    <property type="match status" value="1"/>
</dbReference>
<dbReference type="InterPro" id="IPR050820">
    <property type="entry name" value="MFS_Sugar_Transporter"/>
</dbReference>
<evidence type="ECO:0000256" key="4">
    <source>
        <dbReference type="ARBA" id="ARBA00022692"/>
    </source>
</evidence>
<comment type="similarity">
    <text evidence="2">Belongs to the major facilitator superfamily. Sugar transporter (TC 2.A.1.1) family.</text>
</comment>
<dbReference type="EMBL" id="CAEUNJ010000008">
    <property type="protein sequence ID" value="CAB4370570.1"/>
    <property type="molecule type" value="Genomic_DNA"/>
</dbReference>